<reference evidence="3" key="1">
    <citation type="journal article" date="2020" name="mSystems">
        <title>Genome- and Community-Level Interaction Insights into Carbon Utilization and Element Cycling Functions of Hydrothermarchaeota in Hydrothermal Sediment.</title>
        <authorList>
            <person name="Zhou Z."/>
            <person name="Liu Y."/>
            <person name="Xu W."/>
            <person name="Pan J."/>
            <person name="Luo Z.H."/>
            <person name="Li M."/>
        </authorList>
    </citation>
    <scope>NUCLEOTIDE SEQUENCE [LARGE SCALE GENOMIC DNA]</scope>
    <source>
        <strain evidence="3">SpSt-81</strain>
    </source>
</reference>
<keyword evidence="2" id="KW-1133">Transmembrane helix</keyword>
<proteinExistence type="predicted"/>
<feature type="transmembrane region" description="Helical" evidence="2">
    <location>
        <begin position="71"/>
        <end position="92"/>
    </location>
</feature>
<dbReference type="Pfam" id="PF09515">
    <property type="entry name" value="Thia_YuaJ"/>
    <property type="match status" value="2"/>
</dbReference>
<feature type="transmembrane region" description="Helical" evidence="2">
    <location>
        <begin position="231"/>
        <end position="258"/>
    </location>
</feature>
<dbReference type="InterPro" id="IPR012651">
    <property type="entry name" value="Thia_Transptr_ThiT"/>
</dbReference>
<dbReference type="Gene3D" id="1.10.1760.20">
    <property type="match status" value="2"/>
</dbReference>
<feature type="transmembrane region" description="Helical" evidence="2">
    <location>
        <begin position="202"/>
        <end position="225"/>
    </location>
</feature>
<name>A0A7C3MJH7_DICTH</name>
<protein>
    <submittedName>
        <fullName evidence="3">Thiamine transporter</fullName>
    </submittedName>
</protein>
<dbReference type="GO" id="GO:0015234">
    <property type="term" value="F:thiamine transmembrane transporter activity"/>
    <property type="evidence" value="ECO:0007669"/>
    <property type="project" value="InterPro"/>
</dbReference>
<dbReference type="AlphaFoldDB" id="A0A7C3MJH7"/>
<organism evidence="3">
    <name type="scientific">Dictyoglomus thermophilum</name>
    <dbReference type="NCBI Taxonomy" id="14"/>
    <lineage>
        <taxon>Bacteria</taxon>
        <taxon>Pseudomonadati</taxon>
        <taxon>Dictyoglomota</taxon>
        <taxon>Dictyoglomia</taxon>
        <taxon>Dictyoglomales</taxon>
        <taxon>Dictyoglomaceae</taxon>
        <taxon>Dictyoglomus</taxon>
    </lineage>
</organism>
<accession>A0A7C3MJH7</accession>
<evidence type="ECO:0000313" key="3">
    <source>
        <dbReference type="EMBL" id="HFX13854.1"/>
    </source>
</evidence>
<keyword evidence="1" id="KW-0175">Coiled coil</keyword>
<feature type="transmembrane region" description="Helical" evidence="2">
    <location>
        <begin position="41"/>
        <end position="65"/>
    </location>
</feature>
<sequence length="266" mass="29567">MSQKPVRLLTEGALSIALSLLLWYLRIGAMPQGGSISMQMLPLFIFALRWGTLPGILVGLVYGVIHSLQDMYVVHWAQYLLDYPIAFGLIGLSGIAKKVKVSKIISFFIALLFLAGSILFVVNISNELPQAQKTLEELKLKLQSAQGEEKTNIEEDIKDLEFKLKWFPISRIVLIVAGILGALLLIYGAVLRKTQEPIELGVFIGGLGRLFAHFLSGVIFFSQYAPPGTPAWIYSLIYNLFVVVPSTFVCLPLVLLIYPRLKESEI</sequence>
<keyword evidence="2" id="KW-0472">Membrane</keyword>
<dbReference type="EMBL" id="DTIN01000025">
    <property type="protein sequence ID" value="HFX13854.1"/>
    <property type="molecule type" value="Genomic_DNA"/>
</dbReference>
<comment type="caution">
    <text evidence="3">The sequence shown here is derived from an EMBL/GenBank/DDBJ whole genome shotgun (WGS) entry which is preliminary data.</text>
</comment>
<evidence type="ECO:0000256" key="2">
    <source>
        <dbReference type="SAM" id="Phobius"/>
    </source>
</evidence>
<feature type="coiled-coil region" evidence="1">
    <location>
        <begin position="121"/>
        <end position="155"/>
    </location>
</feature>
<gene>
    <name evidence="3" type="ORF">ENW00_06865</name>
</gene>
<dbReference type="GO" id="GO:0005886">
    <property type="term" value="C:plasma membrane"/>
    <property type="evidence" value="ECO:0007669"/>
    <property type="project" value="InterPro"/>
</dbReference>
<feature type="transmembrane region" description="Helical" evidence="2">
    <location>
        <begin position="169"/>
        <end position="190"/>
    </location>
</feature>
<keyword evidence="2" id="KW-0812">Transmembrane</keyword>
<evidence type="ECO:0000256" key="1">
    <source>
        <dbReference type="SAM" id="Coils"/>
    </source>
</evidence>
<feature type="transmembrane region" description="Helical" evidence="2">
    <location>
        <begin position="104"/>
        <end position="125"/>
    </location>
</feature>
<feature type="transmembrane region" description="Helical" evidence="2">
    <location>
        <begin position="12"/>
        <end position="29"/>
    </location>
</feature>